<dbReference type="RefSeq" id="WP_090252165.1">
    <property type="nucleotide sequence ID" value="NZ_FOAA01000005.1"/>
</dbReference>
<keyword evidence="9" id="KW-1185">Reference proteome</keyword>
<dbReference type="PANTHER" id="PTHR30606">
    <property type="entry name" value="LIPID A BIOSYNTHESIS LAUROYL ACYLTRANSFERASE"/>
    <property type="match status" value="1"/>
</dbReference>
<keyword evidence="6" id="KW-0012">Acyltransferase</keyword>
<keyword evidence="7" id="KW-0812">Transmembrane</keyword>
<feature type="transmembrane region" description="Helical" evidence="7">
    <location>
        <begin position="25"/>
        <end position="42"/>
    </location>
</feature>
<evidence type="ECO:0000256" key="7">
    <source>
        <dbReference type="SAM" id="Phobius"/>
    </source>
</evidence>
<evidence type="ECO:0000256" key="2">
    <source>
        <dbReference type="ARBA" id="ARBA00022475"/>
    </source>
</evidence>
<dbReference type="EMBL" id="FOAA01000005">
    <property type="protein sequence ID" value="SEK77951.1"/>
    <property type="molecule type" value="Genomic_DNA"/>
</dbReference>
<name>A0A1H7JTB7_9GAMM</name>
<dbReference type="PANTHER" id="PTHR30606:SF4">
    <property type="entry name" value="LIPID A BIOSYNTHESIS MYRISTOYLTRANSFERASE"/>
    <property type="match status" value="1"/>
</dbReference>
<dbReference type="GO" id="GO:0016746">
    <property type="term" value="F:acyltransferase activity"/>
    <property type="evidence" value="ECO:0007669"/>
    <property type="project" value="UniProtKB-KW"/>
</dbReference>
<dbReference type="OrthoDB" id="9803456at2"/>
<dbReference type="AlphaFoldDB" id="A0A1H7JTB7"/>
<keyword evidence="7" id="KW-1133">Transmembrane helix</keyword>
<keyword evidence="4 8" id="KW-0808">Transferase</keyword>
<protein>
    <submittedName>
        <fullName evidence="8">Lauroyl-KDO2-lipid IV(A) myristoyltransferase</fullName>
    </submittedName>
</protein>
<evidence type="ECO:0000256" key="4">
    <source>
        <dbReference type="ARBA" id="ARBA00022679"/>
    </source>
</evidence>
<keyword evidence="3" id="KW-0997">Cell inner membrane</keyword>
<dbReference type="Pfam" id="PF03279">
    <property type="entry name" value="Lip_A_acyltrans"/>
    <property type="match status" value="1"/>
</dbReference>
<comment type="subcellular location">
    <subcellularLocation>
        <location evidence="1">Cell inner membrane</location>
    </subcellularLocation>
</comment>
<evidence type="ECO:0000313" key="9">
    <source>
        <dbReference type="Proteomes" id="UP000199256"/>
    </source>
</evidence>
<dbReference type="Proteomes" id="UP000199256">
    <property type="component" value="Unassembled WGS sequence"/>
</dbReference>
<evidence type="ECO:0000256" key="1">
    <source>
        <dbReference type="ARBA" id="ARBA00004533"/>
    </source>
</evidence>
<dbReference type="GO" id="GO:0005886">
    <property type="term" value="C:plasma membrane"/>
    <property type="evidence" value="ECO:0007669"/>
    <property type="project" value="UniProtKB-SubCell"/>
</dbReference>
<reference evidence="9" key="1">
    <citation type="submission" date="2016-10" db="EMBL/GenBank/DDBJ databases">
        <authorList>
            <person name="Varghese N."/>
            <person name="Submissions S."/>
        </authorList>
    </citation>
    <scope>NUCLEOTIDE SEQUENCE [LARGE SCALE GENOMIC DNA]</scope>
    <source>
        <strain evidence="9">DSM 241</strain>
    </source>
</reference>
<organism evidence="8 9">
    <name type="scientific">Ectothiorhodospira marina</name>
    <dbReference type="NCBI Taxonomy" id="1396821"/>
    <lineage>
        <taxon>Bacteria</taxon>
        <taxon>Pseudomonadati</taxon>
        <taxon>Pseudomonadota</taxon>
        <taxon>Gammaproteobacteria</taxon>
        <taxon>Chromatiales</taxon>
        <taxon>Ectothiorhodospiraceae</taxon>
        <taxon>Ectothiorhodospira</taxon>
    </lineage>
</organism>
<dbReference type="STRING" id="1396821.SAMN05444515_10528"/>
<dbReference type="PIRSF" id="PIRSF026649">
    <property type="entry name" value="MsbB"/>
    <property type="match status" value="1"/>
</dbReference>
<evidence type="ECO:0000256" key="5">
    <source>
        <dbReference type="ARBA" id="ARBA00023136"/>
    </source>
</evidence>
<evidence type="ECO:0000256" key="3">
    <source>
        <dbReference type="ARBA" id="ARBA00022519"/>
    </source>
</evidence>
<keyword evidence="5 7" id="KW-0472">Membrane</keyword>
<gene>
    <name evidence="8" type="ORF">SAMN05444515_10528</name>
</gene>
<proteinExistence type="predicted"/>
<sequence length="315" mass="35743">MTDAGGQAPEGYRTHFERAMLHPRYWGTWLGIGLLWVAMWLPRPVARGLGRMVGWLAWVTGGRRRQIGRVNLRLCFPEWTEAERERVLREHFRIVGQCFVDYPVLWFGSLRRHRARLHLVDEAGVLEMQRQGQPAIICAAHAPALDFGGLRLSLECGGVSFAKPMKNPIIEWINTRSRSQYGAAMFARDQGLRPAIRHTRQGKVFYYLADEDLGPAHTVFAPFFGVPKATIPALGRLVRLTGAPVVPSMGFYRVDEDRYELVMAEPLADFPTGDDVQDAALMNAALEALIRRDPAQYLWTLRFFKTRPQGAPKVY</sequence>
<dbReference type="GO" id="GO:0009247">
    <property type="term" value="P:glycolipid biosynthetic process"/>
    <property type="evidence" value="ECO:0007669"/>
    <property type="project" value="UniProtKB-ARBA"/>
</dbReference>
<keyword evidence="2" id="KW-1003">Cell membrane</keyword>
<evidence type="ECO:0000256" key="6">
    <source>
        <dbReference type="ARBA" id="ARBA00023315"/>
    </source>
</evidence>
<evidence type="ECO:0000313" key="8">
    <source>
        <dbReference type="EMBL" id="SEK77951.1"/>
    </source>
</evidence>
<accession>A0A1H7JTB7</accession>
<dbReference type="InterPro" id="IPR004960">
    <property type="entry name" value="LipA_acyltrans"/>
</dbReference>
<dbReference type="CDD" id="cd07984">
    <property type="entry name" value="LPLAT_LABLAT-like"/>
    <property type="match status" value="1"/>
</dbReference>